<dbReference type="Gene3D" id="3.30.420.80">
    <property type="entry name" value="Ribosomal protein S11"/>
    <property type="match status" value="1"/>
</dbReference>
<dbReference type="GO" id="GO:0006412">
    <property type="term" value="P:translation"/>
    <property type="evidence" value="ECO:0007669"/>
    <property type="project" value="InterPro"/>
</dbReference>
<dbReference type="AlphaFoldDB" id="A0AA38X544"/>
<evidence type="ECO:0000256" key="2">
    <source>
        <dbReference type="ARBA" id="ARBA00022980"/>
    </source>
</evidence>
<dbReference type="PANTHER" id="PTHR11759">
    <property type="entry name" value="40S RIBOSOMAL PROTEIN S14/30S RIBOSOMAL PROTEIN S11"/>
    <property type="match status" value="1"/>
</dbReference>
<dbReference type="GO" id="GO:0003735">
    <property type="term" value="F:structural constituent of ribosome"/>
    <property type="evidence" value="ECO:0007669"/>
    <property type="project" value="InterPro"/>
</dbReference>
<evidence type="ECO:0000256" key="1">
    <source>
        <dbReference type="ARBA" id="ARBA00006194"/>
    </source>
</evidence>
<feature type="compositionally biased region" description="Basic and acidic residues" evidence="4">
    <location>
        <begin position="45"/>
        <end position="61"/>
    </location>
</feature>
<comment type="caution">
    <text evidence="5">The sequence shown here is derived from an EMBL/GenBank/DDBJ whole genome shotgun (WGS) entry which is preliminary data.</text>
</comment>
<feature type="compositionally biased region" description="Polar residues" evidence="4">
    <location>
        <begin position="24"/>
        <end position="41"/>
    </location>
</feature>
<reference evidence="5" key="1">
    <citation type="submission" date="2022-10" db="EMBL/GenBank/DDBJ databases">
        <title>Culturing micro-colonial fungi from biological soil crusts in the Mojave desert and describing Neophaeococcomyces mojavensis, and introducing the new genera and species Taxawa tesnikishii.</title>
        <authorList>
            <person name="Kurbessoian T."/>
            <person name="Stajich J.E."/>
        </authorList>
    </citation>
    <scope>NUCLEOTIDE SEQUENCE</scope>
    <source>
        <strain evidence="5">TK_41</strain>
    </source>
</reference>
<dbReference type="InterPro" id="IPR001971">
    <property type="entry name" value="Ribosomal_uS11"/>
</dbReference>
<evidence type="ECO:0000313" key="5">
    <source>
        <dbReference type="EMBL" id="KAJ9606770.1"/>
    </source>
</evidence>
<proteinExistence type="inferred from homology"/>
<dbReference type="InterPro" id="IPR036967">
    <property type="entry name" value="Ribosomal_uS11_sf"/>
</dbReference>
<keyword evidence="6" id="KW-1185">Reference proteome</keyword>
<evidence type="ECO:0000256" key="3">
    <source>
        <dbReference type="ARBA" id="ARBA00023274"/>
    </source>
</evidence>
<sequence>MARPRTSLLSSMCRSCRKFYQTNSRRTLSTTRALQASTEEGQNPLERERRAREEEERRNADRATAAIPEPQRRINRLAQRFAVGDRENREPKPSVDYSEAFQQPDRTNSSPRKTWNRLASKSYTPGAENQESAPTSKPHDDEPYHINVYAHRHNTHITFTEPSRNPIISFSCGNLGLRNAQKASYDASFQLAAYTFRKMAEKQWKLGGVNNKGSWLTLSSIKKPGHNLAGSSAGIEVIMRGFGPGREAFQKALLGTEGRMIKPLICKVTDGTRLKFGGTRSPQVRRLG</sequence>
<feature type="region of interest" description="Disordered" evidence="4">
    <location>
        <begin position="24"/>
        <end position="143"/>
    </location>
</feature>
<feature type="compositionally biased region" description="Basic and acidic residues" evidence="4">
    <location>
        <begin position="83"/>
        <end position="93"/>
    </location>
</feature>
<accession>A0AA38X544</accession>
<dbReference type="Proteomes" id="UP001172673">
    <property type="component" value="Unassembled WGS sequence"/>
</dbReference>
<protein>
    <submittedName>
        <fullName evidence="5">Uncharacterized protein</fullName>
    </submittedName>
</protein>
<evidence type="ECO:0000313" key="6">
    <source>
        <dbReference type="Proteomes" id="UP001172673"/>
    </source>
</evidence>
<dbReference type="SUPFAM" id="SSF53137">
    <property type="entry name" value="Translational machinery components"/>
    <property type="match status" value="1"/>
</dbReference>
<feature type="compositionally biased region" description="Polar residues" evidence="4">
    <location>
        <begin position="100"/>
        <end position="135"/>
    </location>
</feature>
<dbReference type="EMBL" id="JAPDRK010000013">
    <property type="protein sequence ID" value="KAJ9606770.1"/>
    <property type="molecule type" value="Genomic_DNA"/>
</dbReference>
<comment type="similarity">
    <text evidence="1">Belongs to the universal ribosomal protein uS11 family.</text>
</comment>
<organism evidence="5 6">
    <name type="scientific">Cladophialophora chaetospira</name>
    <dbReference type="NCBI Taxonomy" id="386627"/>
    <lineage>
        <taxon>Eukaryota</taxon>
        <taxon>Fungi</taxon>
        <taxon>Dikarya</taxon>
        <taxon>Ascomycota</taxon>
        <taxon>Pezizomycotina</taxon>
        <taxon>Eurotiomycetes</taxon>
        <taxon>Chaetothyriomycetidae</taxon>
        <taxon>Chaetothyriales</taxon>
        <taxon>Herpotrichiellaceae</taxon>
        <taxon>Cladophialophora</taxon>
    </lineage>
</organism>
<name>A0AA38X544_9EURO</name>
<gene>
    <name evidence="5" type="ORF">H2200_008779</name>
</gene>
<keyword evidence="3" id="KW-0687">Ribonucleoprotein</keyword>
<keyword evidence="2" id="KW-0689">Ribosomal protein</keyword>
<dbReference type="GO" id="GO:0005840">
    <property type="term" value="C:ribosome"/>
    <property type="evidence" value="ECO:0007669"/>
    <property type="project" value="UniProtKB-KW"/>
</dbReference>
<dbReference type="GO" id="GO:1990904">
    <property type="term" value="C:ribonucleoprotein complex"/>
    <property type="evidence" value="ECO:0007669"/>
    <property type="project" value="UniProtKB-KW"/>
</dbReference>
<evidence type="ECO:0000256" key="4">
    <source>
        <dbReference type="SAM" id="MobiDB-lite"/>
    </source>
</evidence>